<keyword evidence="4 7" id="KW-0472">Membrane</keyword>
<feature type="transmembrane region" description="Helical" evidence="7">
    <location>
        <begin position="784"/>
        <end position="802"/>
    </location>
</feature>
<proteinExistence type="predicted"/>
<feature type="coiled-coil region" evidence="5">
    <location>
        <begin position="497"/>
        <end position="524"/>
    </location>
</feature>
<dbReference type="Proteomes" id="UP000245884">
    <property type="component" value="Unassembled WGS sequence"/>
</dbReference>
<evidence type="ECO:0000256" key="6">
    <source>
        <dbReference type="SAM" id="MobiDB-lite"/>
    </source>
</evidence>
<dbReference type="AlphaFoldDB" id="A0A316UZE4"/>
<evidence type="ECO:0000313" key="12">
    <source>
        <dbReference type="Proteomes" id="UP000245884"/>
    </source>
</evidence>
<evidence type="ECO:0000256" key="4">
    <source>
        <dbReference type="ARBA" id="ARBA00023136"/>
    </source>
</evidence>
<feature type="transmembrane region" description="Helical" evidence="7">
    <location>
        <begin position="807"/>
        <end position="827"/>
    </location>
</feature>
<dbReference type="EMBL" id="KZ819662">
    <property type="protein sequence ID" value="PWN30364.1"/>
    <property type="molecule type" value="Genomic_DNA"/>
</dbReference>
<feature type="transmembrane region" description="Helical" evidence="7">
    <location>
        <begin position="259"/>
        <end position="284"/>
    </location>
</feature>
<dbReference type="Pfam" id="PF13515">
    <property type="entry name" value="FUSC_2"/>
    <property type="match status" value="1"/>
</dbReference>
<evidence type="ECO:0000259" key="8">
    <source>
        <dbReference type="Pfam" id="PF10334"/>
    </source>
</evidence>
<feature type="domain" description="Putative ER transporter 6TM N-terminal" evidence="9">
    <location>
        <begin position="76"/>
        <end position="530"/>
    </location>
</feature>
<feature type="domain" description="DUF2421" evidence="8">
    <location>
        <begin position="866"/>
        <end position="972"/>
    </location>
</feature>
<dbReference type="STRING" id="1569628.A0A316UZE4"/>
<comment type="subcellular location">
    <subcellularLocation>
        <location evidence="1">Membrane</location>
        <topology evidence="1">Multi-pass membrane protein</topology>
    </subcellularLocation>
</comment>
<dbReference type="GO" id="GO:0016020">
    <property type="term" value="C:membrane"/>
    <property type="evidence" value="ECO:0007669"/>
    <property type="project" value="UniProtKB-SubCell"/>
</dbReference>
<feature type="transmembrane region" description="Helical" evidence="7">
    <location>
        <begin position="700"/>
        <end position="718"/>
    </location>
</feature>
<evidence type="ECO:0000259" key="10">
    <source>
        <dbReference type="Pfam" id="PF13515"/>
    </source>
</evidence>
<feature type="transmembrane region" description="Helical" evidence="7">
    <location>
        <begin position="146"/>
        <end position="165"/>
    </location>
</feature>
<keyword evidence="2 7" id="KW-0812">Transmembrane</keyword>
<evidence type="ECO:0000256" key="7">
    <source>
        <dbReference type="SAM" id="Phobius"/>
    </source>
</evidence>
<feature type="transmembrane region" description="Helical" evidence="7">
    <location>
        <begin position="115"/>
        <end position="134"/>
    </location>
</feature>
<dbReference type="Pfam" id="PF10334">
    <property type="entry name" value="BRE4"/>
    <property type="match status" value="1"/>
</dbReference>
<protein>
    <recommendedName>
        <fullName evidence="13">ER transporter 6TM N-terminal domain-containing protein</fullName>
    </recommendedName>
</protein>
<evidence type="ECO:0000256" key="3">
    <source>
        <dbReference type="ARBA" id="ARBA00022989"/>
    </source>
</evidence>
<evidence type="ECO:0008006" key="13">
    <source>
        <dbReference type="Google" id="ProtNLM"/>
    </source>
</evidence>
<feature type="transmembrane region" description="Helical" evidence="7">
    <location>
        <begin position="210"/>
        <end position="228"/>
    </location>
</feature>
<feature type="transmembrane region" description="Helical" evidence="7">
    <location>
        <begin position="235"/>
        <end position="253"/>
    </location>
</feature>
<feature type="transmembrane region" description="Helical" evidence="7">
    <location>
        <begin position="756"/>
        <end position="772"/>
    </location>
</feature>
<feature type="transmembrane region" description="Helical" evidence="7">
    <location>
        <begin position="847"/>
        <end position="866"/>
    </location>
</feature>
<feature type="region of interest" description="Disordered" evidence="6">
    <location>
        <begin position="1"/>
        <end position="78"/>
    </location>
</feature>
<gene>
    <name evidence="11" type="ORF">BDZ90DRAFT_11781</name>
</gene>
<feature type="compositionally biased region" description="Acidic residues" evidence="6">
    <location>
        <begin position="626"/>
        <end position="648"/>
    </location>
</feature>
<name>A0A316UZE4_9BASI</name>
<keyword evidence="12" id="KW-1185">Reference proteome</keyword>
<dbReference type="PANTHER" id="PTHR37994:SF3">
    <property type="entry name" value="ER TRANSPORTER 6TM N-TERMINAL DOMAIN-CONTAINING PROTEIN"/>
    <property type="match status" value="1"/>
</dbReference>
<dbReference type="InterPro" id="IPR049453">
    <property type="entry name" value="Memb_transporter_dom"/>
</dbReference>
<dbReference type="PANTHER" id="PTHR37994">
    <property type="entry name" value="ARAE_2_N DOMAIN-CONTAINING PROTEIN-RELATED"/>
    <property type="match status" value="1"/>
</dbReference>
<reference evidence="11 12" key="1">
    <citation type="journal article" date="2018" name="Mol. Biol. Evol.">
        <title>Broad Genomic Sampling Reveals a Smut Pathogenic Ancestry of the Fungal Clade Ustilaginomycotina.</title>
        <authorList>
            <person name="Kijpornyongpan T."/>
            <person name="Mondo S.J."/>
            <person name="Barry K."/>
            <person name="Sandor L."/>
            <person name="Lee J."/>
            <person name="Lipzen A."/>
            <person name="Pangilinan J."/>
            <person name="LaButti K."/>
            <person name="Hainaut M."/>
            <person name="Henrissat B."/>
            <person name="Grigoriev I.V."/>
            <person name="Spatafora J.W."/>
            <person name="Aime M.C."/>
        </authorList>
    </citation>
    <scope>NUCLEOTIDE SEQUENCE [LARGE SCALE GENOMIC DNA]</scope>
    <source>
        <strain evidence="11 12">MCA 5214</strain>
    </source>
</reference>
<evidence type="ECO:0000256" key="5">
    <source>
        <dbReference type="SAM" id="Coils"/>
    </source>
</evidence>
<accession>A0A316UZE4</accession>
<dbReference type="InterPro" id="IPR018820">
    <property type="entry name" value="BRE4-related_DUF2421"/>
</dbReference>
<feature type="region of interest" description="Disordered" evidence="6">
    <location>
        <begin position="618"/>
        <end position="655"/>
    </location>
</feature>
<feature type="compositionally biased region" description="Polar residues" evidence="6">
    <location>
        <begin position="11"/>
        <end position="39"/>
    </location>
</feature>
<organism evidence="11 12">
    <name type="scientific">Jaminaea rosea</name>
    <dbReference type="NCBI Taxonomy" id="1569628"/>
    <lineage>
        <taxon>Eukaryota</taxon>
        <taxon>Fungi</taxon>
        <taxon>Dikarya</taxon>
        <taxon>Basidiomycota</taxon>
        <taxon>Ustilaginomycotina</taxon>
        <taxon>Exobasidiomycetes</taxon>
        <taxon>Microstromatales</taxon>
        <taxon>Microstromatales incertae sedis</taxon>
        <taxon>Jaminaea</taxon>
    </lineage>
</organism>
<feature type="compositionally biased region" description="Basic and acidic residues" evidence="6">
    <location>
        <begin position="40"/>
        <end position="66"/>
    </location>
</feature>
<keyword evidence="3 7" id="KW-1133">Transmembrane helix</keyword>
<dbReference type="RefSeq" id="XP_025364976.1">
    <property type="nucleotide sequence ID" value="XM_025503270.1"/>
</dbReference>
<dbReference type="InterPro" id="IPR018823">
    <property type="entry name" value="ArAE_2_N"/>
</dbReference>
<evidence type="ECO:0000256" key="1">
    <source>
        <dbReference type="ARBA" id="ARBA00004141"/>
    </source>
</evidence>
<dbReference type="OrthoDB" id="2274698at2759"/>
<dbReference type="Pfam" id="PF10337">
    <property type="entry name" value="ArAE_2_N"/>
    <property type="match status" value="1"/>
</dbReference>
<evidence type="ECO:0000256" key="2">
    <source>
        <dbReference type="ARBA" id="ARBA00022692"/>
    </source>
</evidence>
<feature type="transmembrane region" description="Helical" evidence="7">
    <location>
        <begin position="92"/>
        <end position="109"/>
    </location>
</feature>
<feature type="domain" description="Integral membrane bound transporter" evidence="10">
    <location>
        <begin position="728"/>
        <end position="862"/>
    </location>
</feature>
<evidence type="ECO:0000259" key="9">
    <source>
        <dbReference type="Pfam" id="PF10337"/>
    </source>
</evidence>
<keyword evidence="5" id="KW-0175">Coiled coil</keyword>
<dbReference type="GeneID" id="37025093"/>
<sequence length="975" mass="107328">MSAAPALRGADQSSAANQESTAAPQDGVEQTTPSSSTAEQRVKAPSEQRRSNEDRQADDRQDKKSSDTSGQSSSKLPPWIVDNIKNPHSLKMLFRCWVASWVAILLLLFDRSLATLGQAAFFVCMVTVFLPANLPIFPWLIANGTLVVGSVVGWAIGCAAMAAALRARDSTLLQSQLQRVQASVATATNPEAEYQAAIFRAEFLDARSSAVFGVFLAFGSFLAAVVFTQSPKLRFTAIFMVIVLDVMCTYGVLFPVQQYTLGTIFLLPIGVSLGISFACMLFIFPETLSFGWQGNLAKLLKATKGYVVLHDAFLKELTTADDLEQTAKVFDGKLKGAQTGVIALLQAMQGQRPFLHMELTYSSLSPKDLTSLLEPVKILALRTLGLFSFNTALEVAIHDDKLADDPDAASDAEKNVKSDHEDFSKPVAVHDTHALMRWRGMQHEAERTHHVSLKDDMLPIMIDGSRDLLAKCFSAMDEITSWLEFTNNHRYLGQMSAEQHQDRVAKLNAAVEELEQTVSNFDKERLRLIAPYEKHFAKQTTDGSLMLDADGAKAFRSGARGLYICLVWCFNATNTAKQLIVLTRAVHDVALKRPRSRLWWPTGLSRLAAVITSKRGSDVVNSMPADDPDSEESTLAEDVEQDEREEGDNAAADATKKKIKAERRSRLRDADALPPSNALHYIGRFLAACYRFTYSQRGMFALRFTIAGLAVWIPSAATQESAAFSYRNRGLWAIIMAQLAVALTSGEFVFSIASRVIGTVLGALLGALLWYISCGKAAQGNPYGYGAVTAVAFVPLVFLRLFVPMQLLIVSLMTFVTLVLVIGYSWIDAGHLVISVSSGIGIEVAWRRMLLVLIGIAAGFIVMLFPRPTSTRETVRHSFAKLTSRRILPIYCKAIEAWSTHSEDSYDEVIKQDAAKSSPAMVEYRAELLAGLAQQGDLAGKVGLARLDVPFRGRWPAERYDQLLKTHNRMVRRIQ</sequence>
<evidence type="ECO:0000313" key="11">
    <source>
        <dbReference type="EMBL" id="PWN30364.1"/>
    </source>
</evidence>
<feature type="transmembrane region" description="Helical" evidence="7">
    <location>
        <begin position="730"/>
        <end position="749"/>
    </location>
</feature>